<gene>
    <name evidence="8" type="ORF">DI626_11205</name>
</gene>
<name>A0A2W4ZDS9_9BACT</name>
<feature type="non-terminal residue" evidence="8">
    <location>
        <position position="175"/>
    </location>
</feature>
<dbReference type="EMBL" id="QFNK01000325">
    <property type="protein sequence ID" value="PZO80563.1"/>
    <property type="molecule type" value="Genomic_DNA"/>
</dbReference>
<dbReference type="InterPro" id="IPR029063">
    <property type="entry name" value="SAM-dependent_MTases_sf"/>
</dbReference>
<dbReference type="PROSITE" id="PS51625">
    <property type="entry name" value="SAM_MT_TRMB"/>
    <property type="match status" value="1"/>
</dbReference>
<dbReference type="EC" id="2.1.1.33" evidence="3"/>
<evidence type="ECO:0000256" key="7">
    <source>
        <dbReference type="ARBA" id="ARBA00022694"/>
    </source>
</evidence>
<evidence type="ECO:0000313" key="9">
    <source>
        <dbReference type="Proteomes" id="UP000249557"/>
    </source>
</evidence>
<keyword evidence="6" id="KW-0949">S-adenosyl-L-methionine</keyword>
<evidence type="ECO:0000256" key="3">
    <source>
        <dbReference type="ARBA" id="ARBA00011977"/>
    </source>
</evidence>
<evidence type="ECO:0000313" key="8">
    <source>
        <dbReference type="EMBL" id="PZO80563.1"/>
    </source>
</evidence>
<dbReference type="PANTHER" id="PTHR23417:SF14">
    <property type="entry name" value="PENTACOTRIPEPTIDE-REPEAT REGION OF PRORP DOMAIN-CONTAINING PROTEIN"/>
    <property type="match status" value="1"/>
</dbReference>
<keyword evidence="5 8" id="KW-0808">Transferase</keyword>
<evidence type="ECO:0000256" key="6">
    <source>
        <dbReference type="ARBA" id="ARBA00022691"/>
    </source>
</evidence>
<dbReference type="GO" id="GO:0008176">
    <property type="term" value="F:tRNA (guanine(46)-N7)-methyltransferase activity"/>
    <property type="evidence" value="ECO:0007669"/>
    <property type="project" value="UniProtKB-EC"/>
</dbReference>
<protein>
    <recommendedName>
        <fullName evidence="3">tRNA (guanine(46)-N(7))-methyltransferase</fullName>
        <ecNumber evidence="3">2.1.1.33</ecNumber>
    </recommendedName>
</protein>
<dbReference type="SUPFAM" id="SSF53335">
    <property type="entry name" value="S-adenosyl-L-methionine-dependent methyltransferases"/>
    <property type="match status" value="1"/>
</dbReference>
<keyword evidence="4 8" id="KW-0489">Methyltransferase</keyword>
<comment type="caution">
    <text evidence="8">The sequence shown here is derived from an EMBL/GenBank/DDBJ whole genome shotgun (WGS) entry which is preliminary data.</text>
</comment>
<proteinExistence type="predicted"/>
<keyword evidence="7" id="KW-0819">tRNA processing</keyword>
<dbReference type="InterPro" id="IPR003358">
    <property type="entry name" value="tRNA_(Gua-N-7)_MeTrfase_Trmb"/>
</dbReference>
<accession>A0A2W4ZDS9</accession>
<comment type="function">
    <text evidence="2">Catalyzes the formation of N(7)-methylguanine at position 46 (m7G46) in tRNA.</text>
</comment>
<dbReference type="Pfam" id="PF02390">
    <property type="entry name" value="Methyltransf_4"/>
    <property type="match status" value="1"/>
</dbReference>
<evidence type="ECO:0000256" key="5">
    <source>
        <dbReference type="ARBA" id="ARBA00022679"/>
    </source>
</evidence>
<dbReference type="PANTHER" id="PTHR23417">
    <property type="entry name" value="3-DEOXY-D-MANNO-OCTULOSONIC-ACID TRANSFERASE/TRNA GUANINE-N 7 - -METHYLTRANSFERASE"/>
    <property type="match status" value="1"/>
</dbReference>
<dbReference type="Proteomes" id="UP000249557">
    <property type="component" value="Unassembled WGS sequence"/>
</dbReference>
<dbReference type="GO" id="GO:0043527">
    <property type="term" value="C:tRNA methyltransferase complex"/>
    <property type="evidence" value="ECO:0007669"/>
    <property type="project" value="TreeGrafter"/>
</dbReference>
<organism evidence="8 9">
    <name type="scientific">Micavibrio aeruginosavorus</name>
    <dbReference type="NCBI Taxonomy" id="349221"/>
    <lineage>
        <taxon>Bacteria</taxon>
        <taxon>Pseudomonadati</taxon>
        <taxon>Bdellovibrionota</taxon>
        <taxon>Bdellovibrionia</taxon>
        <taxon>Bdellovibrionales</taxon>
        <taxon>Pseudobdellovibrionaceae</taxon>
        <taxon>Micavibrio</taxon>
    </lineage>
</organism>
<evidence type="ECO:0000256" key="1">
    <source>
        <dbReference type="ARBA" id="ARBA00000142"/>
    </source>
</evidence>
<evidence type="ECO:0000256" key="2">
    <source>
        <dbReference type="ARBA" id="ARBA00003015"/>
    </source>
</evidence>
<sequence>MSKIPAAFTQEAKKRVYGRRLGRPMSASRQNAIEDVLPVLTLDMAAMTEDGSVDPDGFFPENKDIVFEIGFGNGEHLKAMLEQRPDRNYIGVEPFINGMSAFLKSVQDMSHANLRVWMDDAVMLARSLKSESISTLYILNPDPWPKKKHHKRRIVRQETLMEYHRILKPGGRFIM</sequence>
<evidence type="ECO:0000256" key="4">
    <source>
        <dbReference type="ARBA" id="ARBA00022603"/>
    </source>
</evidence>
<comment type="catalytic activity">
    <reaction evidence="1">
        <text>guanosine(46) in tRNA + S-adenosyl-L-methionine = N(7)-methylguanosine(46) in tRNA + S-adenosyl-L-homocysteine</text>
        <dbReference type="Rhea" id="RHEA:42708"/>
        <dbReference type="Rhea" id="RHEA-COMP:10188"/>
        <dbReference type="Rhea" id="RHEA-COMP:10189"/>
        <dbReference type="ChEBI" id="CHEBI:57856"/>
        <dbReference type="ChEBI" id="CHEBI:59789"/>
        <dbReference type="ChEBI" id="CHEBI:74269"/>
        <dbReference type="ChEBI" id="CHEBI:74480"/>
        <dbReference type="EC" id="2.1.1.33"/>
    </reaction>
</comment>
<reference evidence="8 9" key="1">
    <citation type="submission" date="2017-08" db="EMBL/GenBank/DDBJ databases">
        <title>Infants hospitalized years apart are colonized by the same room-sourced microbial strains.</title>
        <authorList>
            <person name="Brooks B."/>
            <person name="Olm M.R."/>
            <person name="Firek B.A."/>
            <person name="Baker R."/>
            <person name="Thomas B.C."/>
            <person name="Morowitz M.J."/>
            <person name="Banfield J.F."/>
        </authorList>
    </citation>
    <scope>NUCLEOTIDE SEQUENCE [LARGE SCALE GENOMIC DNA]</scope>
    <source>
        <strain evidence="8">S2_018_000_R2_104</strain>
    </source>
</reference>
<dbReference type="AlphaFoldDB" id="A0A2W4ZDS9"/>
<dbReference type="Gene3D" id="3.40.50.150">
    <property type="entry name" value="Vaccinia Virus protein VP39"/>
    <property type="match status" value="1"/>
</dbReference>